<accession>A0A9W7SU33</accession>
<evidence type="ECO:0000313" key="7">
    <source>
        <dbReference type="Proteomes" id="UP001138500"/>
    </source>
</evidence>
<dbReference type="Gene3D" id="3.100.10.10">
    <property type="match status" value="1"/>
</dbReference>
<evidence type="ECO:0000256" key="4">
    <source>
        <dbReference type="SAM" id="MobiDB-lite"/>
    </source>
</evidence>
<comment type="caution">
    <text evidence="6">The sequence shown here is derived from an EMBL/GenBank/DDBJ whole genome shotgun (WGS) entry which is preliminary data.</text>
</comment>
<evidence type="ECO:0000259" key="5">
    <source>
        <dbReference type="Pfam" id="PF00828"/>
    </source>
</evidence>
<reference evidence="6 7" key="1">
    <citation type="journal article" date="2018" name="IMA Fungus">
        <title>IMA Genome-F 10: Nine draft genome sequences of Claviceps purpurea s.lat., including C. arundinis, C. humidiphila, and C. cf. spartinae, pseudomolecules for the pitch canker pathogen Fusarium circinatum, draft genome of Davidsoniella eucalypti, Grosmannia galeiformis, Quambalaria eucalypti, and Teratosphaeria destructans.</title>
        <authorList>
            <person name="Wingfield B.D."/>
            <person name="Liu M."/>
            <person name="Nguyen H.D."/>
            <person name="Lane F.A."/>
            <person name="Morgan S.W."/>
            <person name="De Vos L."/>
            <person name="Wilken P.M."/>
            <person name="Duong T.A."/>
            <person name="Aylward J."/>
            <person name="Coetzee M.P."/>
            <person name="Dadej K."/>
            <person name="De Beer Z.W."/>
            <person name="Findlay W."/>
            <person name="Havenga M."/>
            <person name="Kolarik M."/>
            <person name="Menzies J.G."/>
            <person name="Naidoo K."/>
            <person name="Pochopski O."/>
            <person name="Shoukouhi P."/>
            <person name="Santana Q.C."/>
            <person name="Seifert K.A."/>
            <person name="Soal N."/>
            <person name="Steenkamp E.T."/>
            <person name="Tatham C.T."/>
            <person name="van der Nest M.A."/>
            <person name="Wingfield M.J."/>
        </authorList>
    </citation>
    <scope>NUCLEOTIDE SEQUENCE [LARGE SCALE GENOMIC DNA]</scope>
    <source>
        <strain evidence="6">CMW44962</strain>
    </source>
</reference>
<dbReference type="Proteomes" id="UP001138500">
    <property type="component" value="Unassembled WGS sequence"/>
</dbReference>
<organism evidence="6 7">
    <name type="scientific">Teratosphaeria destructans</name>
    <dbReference type="NCBI Taxonomy" id="418781"/>
    <lineage>
        <taxon>Eukaryota</taxon>
        <taxon>Fungi</taxon>
        <taxon>Dikarya</taxon>
        <taxon>Ascomycota</taxon>
        <taxon>Pezizomycotina</taxon>
        <taxon>Dothideomycetes</taxon>
        <taxon>Dothideomycetidae</taxon>
        <taxon>Mycosphaerellales</taxon>
        <taxon>Teratosphaeriaceae</taxon>
        <taxon>Teratosphaeria</taxon>
    </lineage>
</organism>
<dbReference type="PANTHER" id="PTHR12934:SF11">
    <property type="entry name" value="LARGE RIBOSOMAL SUBUNIT PROTEIN UL15M"/>
    <property type="match status" value="1"/>
</dbReference>
<dbReference type="EMBL" id="RIBY02001445">
    <property type="protein sequence ID" value="KAH9828902.1"/>
    <property type="molecule type" value="Genomic_DNA"/>
</dbReference>
<evidence type="ECO:0000256" key="3">
    <source>
        <dbReference type="ARBA" id="ARBA00023274"/>
    </source>
</evidence>
<dbReference type="InterPro" id="IPR021131">
    <property type="entry name" value="Ribosomal_uL15/eL18"/>
</dbReference>
<dbReference type="InterPro" id="IPR005749">
    <property type="entry name" value="Ribosomal_uL15_bac-type"/>
</dbReference>
<dbReference type="GO" id="GO:0006412">
    <property type="term" value="P:translation"/>
    <property type="evidence" value="ECO:0007669"/>
    <property type="project" value="InterPro"/>
</dbReference>
<keyword evidence="3" id="KW-0687">Ribonucleoprotein</keyword>
<feature type="region of interest" description="Disordered" evidence="4">
    <location>
        <begin position="287"/>
        <end position="315"/>
    </location>
</feature>
<dbReference type="PANTHER" id="PTHR12934">
    <property type="entry name" value="50S RIBOSOMAL PROTEIN L15"/>
    <property type="match status" value="1"/>
</dbReference>
<feature type="domain" description="Large ribosomal subunit protein uL15/eL18" evidence="5">
    <location>
        <begin position="119"/>
        <end position="195"/>
    </location>
</feature>
<feature type="region of interest" description="Disordered" evidence="4">
    <location>
        <begin position="55"/>
        <end position="93"/>
    </location>
</feature>
<dbReference type="OrthoDB" id="361383at2759"/>
<dbReference type="InterPro" id="IPR036227">
    <property type="entry name" value="Ribosomal_uL15/eL18_sf"/>
</dbReference>
<dbReference type="SUPFAM" id="SSF52080">
    <property type="entry name" value="Ribosomal proteins L15p and L18e"/>
    <property type="match status" value="1"/>
</dbReference>
<dbReference type="Pfam" id="PF00828">
    <property type="entry name" value="Ribosomal_L27A"/>
    <property type="match status" value="1"/>
</dbReference>
<evidence type="ECO:0000256" key="2">
    <source>
        <dbReference type="ARBA" id="ARBA00022980"/>
    </source>
</evidence>
<dbReference type="HAMAP" id="MF_01341">
    <property type="entry name" value="Ribosomal_uL15"/>
    <property type="match status" value="1"/>
</dbReference>
<keyword evidence="2" id="KW-0689">Ribosomal protein</keyword>
<dbReference type="NCBIfam" id="TIGR01071">
    <property type="entry name" value="rplO_bact"/>
    <property type="match status" value="1"/>
</dbReference>
<sequence>MPPRLQLLSRASRSITQSATTYQPLAPFLYPSLPSLHQHRSASILSQLSDNKGAYSKRIRVGRGPSSGYGKTSGRGHKGQKQHGKVPVGMQGGQTPDWKVHGRRGQNLPSQFVKDFSKVNLDKIQAWIDKGRLDAEKVITLKELGSSRCVHGVGADGVKLLARGKEELRTPIHIVVSRASAEAIKAVEALGGTVTTRYYTEFAVKKIRKGEMDPIHSLQSRLLPVPDSEDGAVHAADAMVEERRKYKYRLPDPTSRKDIEYYRDDAKRGYLSYTVAKGHGPSLFFRTPNTGRRVSRKSGGGGGGGSGGVGENRVW</sequence>
<feature type="compositionally biased region" description="Basic residues" evidence="4">
    <location>
        <begin position="74"/>
        <end position="84"/>
    </location>
</feature>
<comment type="similarity">
    <text evidence="1">Belongs to the universal ribosomal protein uL15 family.</text>
</comment>
<name>A0A9W7SU33_9PEZI</name>
<feature type="compositionally biased region" description="Gly residues" evidence="4">
    <location>
        <begin position="298"/>
        <end position="315"/>
    </location>
</feature>
<evidence type="ECO:0000313" key="6">
    <source>
        <dbReference type="EMBL" id="KAH9828902.1"/>
    </source>
</evidence>
<dbReference type="GO" id="GO:0003735">
    <property type="term" value="F:structural constituent of ribosome"/>
    <property type="evidence" value="ECO:0007669"/>
    <property type="project" value="InterPro"/>
</dbReference>
<gene>
    <name evidence="6" type="ORF">Tdes44962_MAKER02331</name>
</gene>
<dbReference type="InterPro" id="IPR030878">
    <property type="entry name" value="Ribosomal_uL15"/>
</dbReference>
<reference evidence="6 7" key="2">
    <citation type="journal article" date="2021" name="Curr. Genet.">
        <title>Genetic response to nitrogen starvation in the aggressive Eucalyptus foliar pathogen Teratosphaeria destructans.</title>
        <authorList>
            <person name="Havenga M."/>
            <person name="Wingfield B.D."/>
            <person name="Wingfield M.J."/>
            <person name="Dreyer L.L."/>
            <person name="Roets F."/>
            <person name="Aylward J."/>
        </authorList>
    </citation>
    <scope>NUCLEOTIDE SEQUENCE [LARGE SCALE GENOMIC DNA]</scope>
    <source>
        <strain evidence="6">CMW44962</strain>
    </source>
</reference>
<protein>
    <recommendedName>
        <fullName evidence="5">Large ribosomal subunit protein uL15/eL18 domain-containing protein</fullName>
    </recommendedName>
</protein>
<dbReference type="AlphaFoldDB" id="A0A9W7SU33"/>
<dbReference type="GO" id="GO:0005762">
    <property type="term" value="C:mitochondrial large ribosomal subunit"/>
    <property type="evidence" value="ECO:0007669"/>
    <property type="project" value="TreeGrafter"/>
</dbReference>
<proteinExistence type="inferred from homology"/>
<evidence type="ECO:0000256" key="1">
    <source>
        <dbReference type="ARBA" id="ARBA00007320"/>
    </source>
</evidence>
<keyword evidence="7" id="KW-1185">Reference proteome</keyword>